<feature type="compositionally biased region" description="Basic and acidic residues" evidence="2">
    <location>
        <begin position="546"/>
        <end position="560"/>
    </location>
</feature>
<feature type="compositionally biased region" description="Polar residues" evidence="2">
    <location>
        <begin position="7072"/>
        <end position="7087"/>
    </location>
</feature>
<feature type="region of interest" description="Disordered" evidence="2">
    <location>
        <begin position="4556"/>
        <end position="4580"/>
    </location>
</feature>
<feature type="region of interest" description="Disordered" evidence="2">
    <location>
        <begin position="1407"/>
        <end position="1429"/>
    </location>
</feature>
<feature type="region of interest" description="Disordered" evidence="2">
    <location>
        <begin position="3576"/>
        <end position="3611"/>
    </location>
</feature>
<feature type="compositionally biased region" description="Polar residues" evidence="2">
    <location>
        <begin position="6550"/>
        <end position="6561"/>
    </location>
</feature>
<evidence type="ECO:0000313" key="3">
    <source>
        <dbReference type="EMBL" id="KAK3776882.1"/>
    </source>
</evidence>
<feature type="compositionally biased region" description="Low complexity" evidence="2">
    <location>
        <begin position="6472"/>
        <end position="6488"/>
    </location>
</feature>
<feature type="region of interest" description="Disordered" evidence="2">
    <location>
        <begin position="6843"/>
        <end position="6863"/>
    </location>
</feature>
<feature type="region of interest" description="Disordered" evidence="2">
    <location>
        <begin position="6313"/>
        <end position="6335"/>
    </location>
</feature>
<feature type="compositionally biased region" description="Polar residues" evidence="2">
    <location>
        <begin position="3591"/>
        <end position="3601"/>
    </location>
</feature>
<feature type="compositionally biased region" description="Polar residues" evidence="2">
    <location>
        <begin position="5194"/>
        <end position="5209"/>
    </location>
</feature>
<dbReference type="Proteomes" id="UP001283361">
    <property type="component" value="Unassembled WGS sequence"/>
</dbReference>
<feature type="region of interest" description="Disordered" evidence="2">
    <location>
        <begin position="6642"/>
        <end position="6668"/>
    </location>
</feature>
<feature type="compositionally biased region" description="Polar residues" evidence="2">
    <location>
        <begin position="1133"/>
        <end position="1169"/>
    </location>
</feature>
<feature type="region of interest" description="Disordered" evidence="2">
    <location>
        <begin position="1087"/>
        <end position="1270"/>
    </location>
</feature>
<feature type="coiled-coil region" evidence="1">
    <location>
        <begin position="4705"/>
        <end position="4732"/>
    </location>
</feature>
<feature type="compositionally biased region" description="Basic and acidic residues" evidence="2">
    <location>
        <begin position="4556"/>
        <end position="4574"/>
    </location>
</feature>
<feature type="region of interest" description="Disordered" evidence="2">
    <location>
        <begin position="166"/>
        <end position="198"/>
    </location>
</feature>
<feature type="compositionally biased region" description="Basic residues" evidence="2">
    <location>
        <begin position="4795"/>
        <end position="4805"/>
    </location>
</feature>
<feature type="compositionally biased region" description="Polar residues" evidence="2">
    <location>
        <begin position="2581"/>
        <end position="2591"/>
    </location>
</feature>
<feature type="compositionally biased region" description="Basic and acidic residues" evidence="2">
    <location>
        <begin position="1321"/>
        <end position="1341"/>
    </location>
</feature>
<feature type="compositionally biased region" description="Basic and acidic residues" evidence="2">
    <location>
        <begin position="998"/>
        <end position="1009"/>
    </location>
</feature>
<feature type="region of interest" description="Disordered" evidence="2">
    <location>
        <begin position="5679"/>
        <end position="5741"/>
    </location>
</feature>
<feature type="region of interest" description="Disordered" evidence="2">
    <location>
        <begin position="4292"/>
        <end position="4313"/>
    </location>
</feature>
<feature type="region of interest" description="Disordered" evidence="2">
    <location>
        <begin position="3149"/>
        <end position="3181"/>
    </location>
</feature>
<feature type="compositionally biased region" description="Basic and acidic residues" evidence="2">
    <location>
        <begin position="6231"/>
        <end position="6252"/>
    </location>
</feature>
<feature type="region of interest" description="Disordered" evidence="2">
    <location>
        <begin position="932"/>
        <end position="952"/>
    </location>
</feature>
<feature type="compositionally biased region" description="Polar residues" evidence="2">
    <location>
        <begin position="1087"/>
        <end position="1110"/>
    </location>
</feature>
<feature type="region of interest" description="Disordered" evidence="2">
    <location>
        <begin position="5137"/>
        <end position="5157"/>
    </location>
</feature>
<evidence type="ECO:0000313" key="4">
    <source>
        <dbReference type="Proteomes" id="UP001283361"/>
    </source>
</evidence>
<feature type="region of interest" description="Disordered" evidence="2">
    <location>
        <begin position="420"/>
        <end position="452"/>
    </location>
</feature>
<feature type="compositionally biased region" description="Polar residues" evidence="2">
    <location>
        <begin position="7042"/>
        <end position="7051"/>
    </location>
</feature>
<feature type="region of interest" description="Disordered" evidence="2">
    <location>
        <begin position="4758"/>
        <end position="4809"/>
    </location>
</feature>
<feature type="compositionally biased region" description="Basic and acidic residues" evidence="2">
    <location>
        <begin position="6518"/>
        <end position="6537"/>
    </location>
</feature>
<feature type="region of interest" description="Disordered" evidence="2">
    <location>
        <begin position="544"/>
        <end position="614"/>
    </location>
</feature>
<feature type="compositionally biased region" description="Basic and acidic residues" evidence="2">
    <location>
        <begin position="1247"/>
        <end position="1256"/>
    </location>
</feature>
<feature type="compositionally biased region" description="Polar residues" evidence="2">
    <location>
        <begin position="4102"/>
        <end position="4112"/>
    </location>
</feature>
<feature type="compositionally biased region" description="Basic residues" evidence="2">
    <location>
        <begin position="4919"/>
        <end position="4932"/>
    </location>
</feature>
<feature type="region of interest" description="Disordered" evidence="2">
    <location>
        <begin position="3067"/>
        <end position="3124"/>
    </location>
</feature>
<feature type="region of interest" description="Disordered" evidence="2">
    <location>
        <begin position="5170"/>
        <end position="5212"/>
    </location>
</feature>
<organism evidence="3 4">
    <name type="scientific">Elysia crispata</name>
    <name type="common">lettuce slug</name>
    <dbReference type="NCBI Taxonomy" id="231223"/>
    <lineage>
        <taxon>Eukaryota</taxon>
        <taxon>Metazoa</taxon>
        <taxon>Spiralia</taxon>
        <taxon>Lophotrochozoa</taxon>
        <taxon>Mollusca</taxon>
        <taxon>Gastropoda</taxon>
        <taxon>Heterobranchia</taxon>
        <taxon>Euthyneura</taxon>
        <taxon>Panpulmonata</taxon>
        <taxon>Sacoglossa</taxon>
        <taxon>Placobranchoidea</taxon>
        <taxon>Plakobranchidae</taxon>
        <taxon>Elysia</taxon>
    </lineage>
</organism>
<feature type="region of interest" description="Disordered" evidence="2">
    <location>
        <begin position="98"/>
        <end position="145"/>
    </location>
</feature>
<comment type="caution">
    <text evidence="3">The sequence shown here is derived from an EMBL/GenBank/DDBJ whole genome shotgun (WGS) entry which is preliminary data.</text>
</comment>
<feature type="region of interest" description="Disordered" evidence="2">
    <location>
        <begin position="3824"/>
        <end position="3844"/>
    </location>
</feature>
<evidence type="ECO:0000256" key="1">
    <source>
        <dbReference type="SAM" id="Coils"/>
    </source>
</evidence>
<feature type="compositionally biased region" description="Basic and acidic residues" evidence="2">
    <location>
        <begin position="3090"/>
        <end position="3106"/>
    </location>
</feature>
<feature type="region of interest" description="Disordered" evidence="2">
    <location>
        <begin position="6518"/>
        <end position="6566"/>
    </location>
</feature>
<feature type="region of interest" description="Disordered" evidence="2">
    <location>
        <begin position="6472"/>
        <end position="6497"/>
    </location>
</feature>
<feature type="region of interest" description="Disordered" evidence="2">
    <location>
        <begin position="2555"/>
        <end position="2622"/>
    </location>
</feature>
<feature type="region of interest" description="Disordered" evidence="2">
    <location>
        <begin position="6136"/>
        <end position="6158"/>
    </location>
</feature>
<feature type="compositionally biased region" description="Basic and acidic residues" evidence="2">
    <location>
        <begin position="2415"/>
        <end position="2428"/>
    </location>
</feature>
<feature type="region of interest" description="Disordered" evidence="2">
    <location>
        <begin position="3479"/>
        <end position="3520"/>
    </location>
</feature>
<feature type="compositionally biased region" description="Polar residues" evidence="2">
    <location>
        <begin position="6843"/>
        <end position="6856"/>
    </location>
</feature>
<feature type="region of interest" description="Disordered" evidence="2">
    <location>
        <begin position="3624"/>
        <end position="3655"/>
    </location>
</feature>
<feature type="region of interest" description="Disordered" evidence="2">
    <location>
        <begin position="2390"/>
        <end position="2429"/>
    </location>
</feature>
<feature type="compositionally biased region" description="Basic and acidic residues" evidence="2">
    <location>
        <begin position="2562"/>
        <end position="2574"/>
    </location>
</feature>
<feature type="region of interest" description="Disordered" evidence="2">
    <location>
        <begin position="810"/>
        <end position="833"/>
    </location>
</feature>
<feature type="compositionally biased region" description="Polar residues" evidence="2">
    <location>
        <begin position="937"/>
        <end position="946"/>
    </location>
</feature>
<feature type="compositionally biased region" description="Basic and acidic residues" evidence="2">
    <location>
        <begin position="5697"/>
        <end position="5722"/>
    </location>
</feature>
<feature type="compositionally biased region" description="Polar residues" evidence="2">
    <location>
        <begin position="5019"/>
        <end position="5051"/>
    </location>
</feature>
<feature type="compositionally biased region" description="Polar residues" evidence="2">
    <location>
        <begin position="6320"/>
        <end position="6331"/>
    </location>
</feature>
<feature type="compositionally biased region" description="Polar residues" evidence="2">
    <location>
        <begin position="1010"/>
        <end position="1026"/>
    </location>
</feature>
<feature type="compositionally biased region" description="Polar residues" evidence="2">
    <location>
        <begin position="1219"/>
        <end position="1233"/>
    </location>
</feature>
<feature type="compositionally biased region" description="Polar residues" evidence="2">
    <location>
        <begin position="6145"/>
        <end position="6158"/>
    </location>
</feature>
<feature type="region of interest" description="Disordered" evidence="2">
    <location>
        <begin position="998"/>
        <end position="1035"/>
    </location>
</feature>
<accession>A0AAE1DNI6</accession>
<feature type="region of interest" description="Disordered" evidence="2">
    <location>
        <begin position="6901"/>
        <end position="7023"/>
    </location>
</feature>
<feature type="compositionally biased region" description="Basic residues" evidence="2">
    <location>
        <begin position="5052"/>
        <end position="5068"/>
    </location>
</feature>
<gene>
    <name evidence="3" type="ORF">RRG08_024655</name>
</gene>
<keyword evidence="4" id="KW-1185">Reference proteome</keyword>
<feature type="compositionally biased region" description="Polar residues" evidence="2">
    <location>
        <begin position="3625"/>
        <end position="3635"/>
    </location>
</feature>
<feature type="region of interest" description="Disordered" evidence="2">
    <location>
        <begin position="4075"/>
        <end position="4112"/>
    </location>
</feature>
<feature type="compositionally biased region" description="Basic residues" evidence="2">
    <location>
        <begin position="3576"/>
        <end position="3588"/>
    </location>
</feature>
<feature type="compositionally biased region" description="Polar residues" evidence="2">
    <location>
        <begin position="178"/>
        <end position="191"/>
    </location>
</feature>
<feature type="region of interest" description="Disordered" evidence="2">
    <location>
        <begin position="324"/>
        <end position="386"/>
    </location>
</feature>
<feature type="region of interest" description="Disordered" evidence="2">
    <location>
        <begin position="4630"/>
        <end position="4652"/>
    </location>
</feature>
<feature type="region of interest" description="Disordered" evidence="2">
    <location>
        <begin position="5013"/>
        <end position="5108"/>
    </location>
</feature>
<feature type="compositionally biased region" description="Basic and acidic residues" evidence="2">
    <location>
        <begin position="1478"/>
        <end position="1509"/>
    </location>
</feature>
<feature type="compositionally biased region" description="Polar residues" evidence="2">
    <location>
        <begin position="4895"/>
        <end position="4912"/>
    </location>
</feature>
<feature type="region of interest" description="Disordered" evidence="2">
    <location>
        <begin position="3706"/>
        <end position="3728"/>
    </location>
</feature>
<name>A0AAE1DNI6_9GAST</name>
<feature type="compositionally biased region" description="Polar residues" evidence="2">
    <location>
        <begin position="1413"/>
        <end position="1426"/>
    </location>
</feature>
<keyword evidence="1" id="KW-0175">Coiled coil</keyword>
<feature type="region of interest" description="Disordered" evidence="2">
    <location>
        <begin position="4839"/>
        <end position="4961"/>
    </location>
</feature>
<dbReference type="EMBL" id="JAWDGP010003173">
    <property type="protein sequence ID" value="KAK3776882.1"/>
    <property type="molecule type" value="Genomic_DNA"/>
</dbReference>
<feature type="region of interest" description="Disordered" evidence="2">
    <location>
        <begin position="6584"/>
        <end position="6615"/>
    </location>
</feature>
<feature type="compositionally biased region" description="Basic residues" evidence="2">
    <location>
        <begin position="3488"/>
        <end position="3502"/>
    </location>
</feature>
<feature type="region of interest" description="Disordered" evidence="2">
    <location>
        <begin position="1478"/>
        <end position="1519"/>
    </location>
</feature>
<feature type="coiled-coil region" evidence="1">
    <location>
        <begin position="1430"/>
        <end position="1463"/>
    </location>
</feature>
<feature type="region of interest" description="Disordered" evidence="2">
    <location>
        <begin position="3971"/>
        <end position="3995"/>
    </location>
</feature>
<protein>
    <submittedName>
        <fullName evidence="3">Uncharacterized protein</fullName>
    </submittedName>
</protein>
<feature type="compositionally biased region" description="Basic and acidic residues" evidence="2">
    <location>
        <begin position="3637"/>
        <end position="3650"/>
    </location>
</feature>
<evidence type="ECO:0000256" key="2">
    <source>
        <dbReference type="SAM" id="MobiDB-lite"/>
    </source>
</evidence>
<feature type="region of interest" description="Disordered" evidence="2">
    <location>
        <begin position="465"/>
        <end position="510"/>
    </location>
</feature>
<feature type="compositionally biased region" description="Polar residues" evidence="2">
    <location>
        <begin position="372"/>
        <end position="381"/>
    </location>
</feature>
<feature type="compositionally biased region" description="Polar residues" evidence="2">
    <location>
        <begin position="3149"/>
        <end position="3160"/>
    </location>
</feature>
<reference evidence="3" key="1">
    <citation type="journal article" date="2023" name="G3 (Bethesda)">
        <title>A reference genome for the long-term kleptoplast-retaining sea slug Elysia crispata morphotype clarki.</title>
        <authorList>
            <person name="Eastman K.E."/>
            <person name="Pendleton A.L."/>
            <person name="Shaikh M.A."/>
            <person name="Suttiyut T."/>
            <person name="Ogas R."/>
            <person name="Tomko P."/>
            <person name="Gavelis G."/>
            <person name="Widhalm J.R."/>
            <person name="Wisecaver J.H."/>
        </authorList>
    </citation>
    <scope>NUCLEOTIDE SEQUENCE</scope>
    <source>
        <strain evidence="3">ECLA1</strain>
    </source>
</reference>
<proteinExistence type="predicted"/>
<sequence length="7111" mass="794787">MAEADTTVSRLATAEDHLAAPSLVNGRNIATPEAGTMEQSSPKVEGQEHLASFKGQMAARYKERQSMGFHITQSEKQGEDVSCVVHPSEEIQRDDLPKAARRMQSGAKEAAGRESLRATDVPKQSISLGVQGNFGGKPDEYGEGRLTVQPRRSMKDLITQFERRSSTALGSLQCGPRASTSSGESGKTATAQAAERAGGSLARVAWRGSNRAIHMELDTAAETSSSSSASFSEESEETESLSFRDYKRCARRIKGGKFAKILRSASSTDLETAVFGVSNAAGGKEARNKKGRGCPDGKGLEVFAGMTKAGLDAGLSEMTHAMKSVGRGGDQASGGAPENVDLGPENTDKKDTECEFGQSEQIDQGAVKEQTTDTQTQNSEVPQPLRVNLKDFAARKKRSSNTGDMKYIVHRKDWNKWMQNQHRKGARQKQPGGLLEAASPSEPKSLERTRKSALDLKFLRKTGSYESKPESVGFRGASRASGKRKVSTSASNTQQRLERRISKKIPPSPAVYALPVGRTSRTISSLKKPSGAMERYQMFLNQTSRHGKDLKSQTEQRLQAESHSSQNSPSASVPDLQTSQFGLSEAEGSGPHASVTFPGFSLPPSTLSPRKRIEGSRQTLQALLQKTRDKDLRQQQASTCVDNDERGYQSTLSLKPDVSDGMTLSTVSFISNANTTSTMELEQNMDRVLAQLEEVTAAKALRNSAFERVKQGNLEIPSVNGQPMKDLNKWKEKSHIMSRLSPTSKMLNSVTRESNTGASGMLKADLKECHSLGTDSPLTRHGSAASKQPLSLPSNTAREYLHQLSFHSTSPWMRKAPGSHSLRESRSRSSPARVRQLANAYTLSTSESSKLGQQLTAQTSSLEGQKTNHASSGQWLPSAQFQSHSNRHKSTLPIRVKHSPSFGTHAVTRLSVSDPNKPSFSSQYPWQRPKISKVVPQGQSPTTTDLSRPFLDSSKKSESLIRIISQAQGHKDTTLSEPTKYAKKTGLQHQETNMTELAKELQSEPEKLNTKQQGTAPSEVSKSLIRSNRRAPFLHENGEYKNKLRDGSETIQAKTNGSTNQYVGFRAAAKSKSIHTGLWNRSAALSTTNARNKSPQYQQTHHWGGSTNTGCMREAPMSASDEKCLPQQRPRWPSSNFLTHSQLSLSNAKAKTASHGSTQPSTVTKTANLSPGGEELSTVSSKSGRSYLGSPKKAAAESEGHPAQTPVQRYQRSNRRTRSIPTATRTSSVSSMLSRDRIRKTSGSRHITREEGHGKLPENSVDEVSTVGTKAPVRKKTLASTSKVDHTLRKTATTSSTGALDAEAARGLTKVRTMSSSSQDIPKDVGDCRSNEPAAERKPGEGARNLGRWITEPKDSLSPVKMRSLDTVLRRDDSVDGWTGLGESGQINSELKNNVFCHFGSSDHHFDDKASPVGSQDHTQDSSSPETYAVKRKRKLVQKMKKIKKKMKRKREEEIAVAQKEAQIFPGLTILGESSIRKDNQRERHQQQQQHPEMDKKAAEYVDSRRETTDLSPKSTVSRKLTVTPESIQAAGVTSVTIHKRSISRSPPKMMRPVKLPKYRPVTRLTNKPTRLFPTFSHIPLRMYSPDFLSNRKRLDLLAQYRRWRDGMVDPEHPSRIPLSIGFRWTLNSAVVEEWALHCWEPDSGVYMDEQGTWWSSVTDTPDGVSVQTSIFADTCVCCDTPVEVINPELSHTYGHASTVRQIKTGDGSLVMPRITRPTKALNIYRENGEGQIIMQDSMVYIFSDAENPHKICSEQDSCRDVNLENGISCDIALSHYSVCGICICSQQATICRICPEYDSVCGIYSQHDTVCGIYSQHDTLCGIYLDHDTVRRVYAVKGFSCGIFSIYLIQLVTCSKYTRQHFVFLKNISLLQVCSEHATLYDTSCDIFSEHKASKSAWLRHDFSYRVLSPQSMVYVCSNDGPCSSNSFKNCTLYDSCIGYRVVYNISLDQTERRSPGLREQTRFDIVNPSSPSHLTLDDGEQLGVDNDEQKDTFCKLCFNETNIAFVSLYVYKLCLRTISRRSIIEHSSNVLALDVFHLFEVNSCKNALSISFCAVKFHDQKANHFIEPRAIENQLMKKINGFLANQILSHILSKYTSQDDLLPSLDSNNNSSHLSDEQYEFSHGMSRKESTFGTRLFKNHLFPTVSSHSTQRSVIARKSRIHRLRKFDHMTILSNQSDDYLLLAISSLLDLPCSDQSTRCRADVPLERNNNSGGSHMGAKDLYTERSVTCSTHAHSRAPGTACASRYLGHVELEPGPNNWMEKLHTRRTRRNMRPRPWKDPIATNDNQCLAAKNANISKEMETAPRLHEPKDILNFQNIGTTYKERTQVEQNADCSNPTRDNVRNSPRRTCYRKKSFAESLDLLNACEPRYRFKPLISPNAHGHTLSKNLPIHNVNKTNSQFQGSRPKLSRARGTDEAPTPEKIHLPDPFSHIKAKVECRMPPKKEIRSPKSRPTFPAETVSKSWLNSFVDGYEQLRRGSRRSCDGRTSHLQEQFARKVEEVILKKAQAIVKSYQEFLESQSYQYKSDAAQSQAANTSGEAGSRRHEHLDDLPNLQHQGCDAEKSIGSDDTRHKHNVNKQDVSANISENEMSDRPTPEKYPSMKPDEDCNANLPQSPKVDSHGLAEEIWIRKVNPQLEQMFSLHESDDLDWSTRSFTMSSFYTNGLPQPESLVVNNSRNVYEIPSNYVRNHENTTNNVIADCASSCVAWESLKSSVEKKSEEKHGLYNFPTLRACNWKKSDGMEISHKSKIPILQKRKTSIVHHSKVGKDIEEEKSTINKPEIKHRKKSEKEHLLSTCRLHCLQLDETPLEKCSNHARSTCLKKNHTPHKPYSAKPNPAKPQVDITTEAPWWRRSEFSNVKEKRRPLARGLNVSLNKCFKLISEKMDADDVSTTYMLPSARGKHTYQNGSTDKKFLRKTKTKYTKTSTAPMVSKSSTDGYFSPFGMHDPMFEPKDLCDDKILNKLQSQNSLQSYLLSFWDEAMDNTRDQVKITNPKRYSPKPFVHEGRCKKHLPGGASVSLLEPSSTAAGSVSSSWLSGSEAVVTSHTVCAGFTQSKHCKKLQVGLSPPKQPIGTPATTLGDNFDDGINERLSNRLDGNEDGASREQPNSPRDSKKICKASSADQYDESAAYQSSLSTLRSISDLPYNNQSPVENPSSVFARHSSPLGEKLTSAPPSKIRPRIKHVSPIEKIDAKKQLTATRPRYILKKEQIRDTPLERRCNFWYLKNINYSNIACRISISEPNLTTDSGKPSHSSLRKCLSYLNISNISSSTSTSSFNASKSYNTCYFSGVSVHGDVPSYRETEYLCPNKSNEKRRSIFTRLGAGDCLNEESSELTFHRMSCSNSAEFWSEVSSETRRPELLNTCYNNSPNKRRLWRSNLSNAILDKMAGRASSKGSRTFSYDLRLRRCLRGRERARQRTPDSAPWKLLLKRRNAKDQKHDLEQETSPVSIQSFTSLLKFWERASKTSPKFDGKLSFAKVSSSKSTKRPSKTAIRHQRRRESSEQAVTKTAIQKQSSDLDTRVSLNQLLKMESHSKNSSERRIGNTPYPLVQVNFTGQLPVVDGKLDKCFAMKKKSHRKGKKSLRKLQNSIMGKSNAASPVPGTPKRDKMSIIYDLKHQATKRGNQYNLSKQRNGKDKESPDLERRSSSASGRTLFHSAISAHRHSPAKQTTRAPDLTCSDSVEAFRQQRLLDFIATCCRSQKKSGHSAGSSDFIDDSDTRGGVDTQDSLKSLEKTKYRIHMSHPKKSAIRTLENFSNHTENKKEEFIKCGHNDDESAKLTNRKEKLMTKNAENMMQYSAQREIKANISPALSKRFEPCLRVGKSPTKPSPSPGTGGSKNAINMSPCILNRTPQIDLNNTVVLPQELTNKKGDMSSPDVWIHKEKKQELFPSKSPPTFSSAGKGYVISTGLDCSSDSSGVVTPKNTIGLRDSSDMSTVSQTTTWTRSNREHSRWKRNQRSNLTFIRKPQKREPSSPRAFTLGKGQCSTKPANAMQTTESTNIGYTTHVKQNKAKSSTSRFRFSVHGETAMNPLHQHLKSDRATFSTIDSEDTFVPSLETDFDALTTRSAKDIGNRMDTFTPRNNSSSKQDTKTFRDGSDSCSYSKTATSADVSDLHPKHDLLDSYDVKTNTISNKDRLVLGESKDLITPDQKKSTCSISGPTETFTINAMEKQITPSWINTHTRSNKNSVTQTEALDGTRNLASSMEKTVSSAVDTETVGTQTTSCFSSEKERDVRADLSGKDQRLERAFAQKTPSSSCVEPHGFCDDALLAQNLNLRPLKTVAFETATSQVKSDTNTKSRLGEQPGTSKEAFASFSAEENYSKGDETNVFLMSQKVCQGQEANENIFEDRLVVKAHQDWPIKLHCSPLDKVKLRKVQKVNSDTDVSYSQRDFARKESQIPTSKYPRPVEFTDKLTEDKTGRSNKAGKLFKSLISPTFRDGERRDSTKKRLSKHVGWQKYAQPINPQLTCRKEDGNRHFANSKIIHSCSDSDLLTNSSFIHSLTVCRRAFILPRTQEIPRSSSQQMTFSTSQTHVGKHMGDKNETFSAVEICRDKKEDKPNQDDGATREDSTAVEGKGKLATQDIEIVLGDDVTVREFMKCFIGGLDFEINDSGNSILPTPFSLIGRTSRNNKGKPSCNTPGQRPHQIGDDDAPAAVGISSCLNRSRNHNLTEAVHDPIPAPDEKTEILEEKPLIVTEDGKKTLKKEQIQSSNQDAKHLENEYQKISDNGTKGLVIDDIEAAVDGFVTGILKRKCSKAEGKKNNREKKTRKALHEELMGATSRKATSPQKPTRYKQRNRSPSRKTVEQVISYESVLQHISDAKRAWWERSAMTKPSIAKATSKPRRLQKVQEKRKMPSSRNRYKGRCSETCVTPGDKRSSTNKMSSKRDNSNTRMQGLSSGSETATVFWSSPHLERRMRKSPQRNKKNGHLIQNLKPEDSTLLARHQRHKSKLSPDELDLKNGTTFGEVSKSYTVVNDMSKVHVRRSKSTSDIDTGTSVHSVCRSFKQENIPENGCQETSDSDISPRKSSPIINMSRSTRMLYSPNTHRQSRQNAKRGYKKKYRSRLSPSPVSPEGLRKKKVKKAVSTKNGSSRNKESAVKQKRKTLSEKLMEKEFCDLGKPIVPDTVVVQKSDENEEIQGGQANSPDPHDRRGYCARLDRLDGQQRFESPCGRHGTETAAESNDIYPSYPASSRYNNPSESTTRAGNDKNCCLFENDNMTQHDGDIPKYHHKPDLPERSKGSAFQALRSSKTTEVWTTKGNKTRFCPEEQLVKTIEYFVALREDDPTNNSLSTYSRPMQGSVVRDINTRDLNETSAIQSEQSSESTICHPGFDVLKSERAYFRDPENALYHYQPERDIISDDHYWMQSNIISSSSQNIRGNEKGVRNFHRDLNAGDQSEHRVLCSVHKKPANSMVNEKEAPNSEVSHGNTALTKSHNKTRFLSMTLDRQSREPQKKLASQRIGVMPNTKQADNVSSSIKVKSKHGKRHLTNYHTSQQEKVEFTRNAEPSLENFSKERIKSFKYKHDSHKPVSSVDGQNPLILSQAEMEAQLIEFPLSNASGSDVFQDVREPNQIGSSVVPSWDKERTAQTPHNAGLRGTKREENLPRKEQTLKLNQNMTAGSTALTPRCLRSPTPKRLGVPTRPVRRCDTSVTRRGIATDSIPVPKPRTVVEGVYNKPSLGLTKQKLHQQRSPKTDRTDTEGASDTTKRSLIAKDSKRAKSKCREKRPTTPSPIHETTDVDDIMMSLLLGKHVGKNEKGGHQICHNTAQNKASNVLACEEIDEDCCKPPLPERLGEDFTLLDLKNVIENTVKDSIDLYMKQVQVEAKPAAVSSLKVNETQPQRTSETELSRLLFLGFSPPTSSSEKSFSTNIKSRKSVSVLTKRISDHRNVKDITNRLLVNPSPSVSLKSIHEATKQKRSDSIQEGFLCETPEITADQRKCNLKSKEHINIETPNLSVAQQGGDLISPIACVSQIKAKKDGHKGANQDLPNLHQTPEYLQGCPEPCDVTEFGDGQSTEPKFRFVGPCTFYASNANAFLVPRLDSNGGHNVLLHLSQGEDWPVAKVMVEPPHQKPSCPPRVLSHNGYIHVVFGQLSNVEEKVGGAQNERQFTPICENSVQTDALPLKHRLVQTEKAPESRHQSPQTLQTPANSQIGLGSLRRAAADSFRAAQHEKDEFSNYEHHRELVDRAYTNNLLEMCTSLILGEMCSRHRPPDSQATRQKNKSNRTKDKQCSIHSDDESSRTECAKSTKTNSKTVQCNTYYVSPRHSLIQPNSLIALNKNTTGCKISDSSNTEPKLDDSDNTVCSGAMQGGNSFGSNTDSSSVLGSTRCETPTTLTETEHTLSLGQEEYTVNSVDNASEMRLLEKRKREKYEHNAPTSVLTAASCSRQEVRPDCIDVSDRLTELTSSCLSDRFKGTVTMEENWEANKAIKTSSQSHSYRSSLEKKHSFPFINYKNQSEDAALVRVKSYPSQQHHQQQQQKQQQRYKQKPKPCASIANDISESLAYRVRLCAEEPDKETGSERDTSRNRRESVGSQDRIPPDSKSAVSGRQNTNSCKPGGLSLSIASCRSKALYPHIATTSEDSSISKAAFSPPPRDGSPKKYNNKTVPFKCSDAQPPKYTYVVRSSDDEIFVHKRKQHAENGLRNKLGPSTELRPSSDQVDRRRETLARAKERLTKCGSTGRIKHKRKKFPYPGKAIMFTSSPSSSTTEDDVEVAKPAYCRLFKSRPARESSEDIVKKTELATSSKRQNREEFLPVSQRWAGNSSVKPYSSSSRRPSLERYGCRAEKNFQQHQSRLSQQREDYKECLPISSPTENKFKHQRATMVTTPQHQRETLMGSGTSRALNHQNPARQRLDETRDQQRCYPLFSSLLQQQQQQQQLQRQIPTSTVRQFLRDRAPPSLSPGHIVIRPGQRQLSNEDSRYKTSKQQRVRFSDHVTEFCHNGSNNRRSPNRPDGVLTSLDQMEPRCPPSEGKVSKRRPRGNRRGEVKSPSSTFAVGWVTEPRQPKLPSSGADSQCLAEGEASISGHAPRGLECSTDLSSSTSCAHPQHGGGRGIRCSDKEKLDSGYSTPSTLSKGQVSHSSVASLNEWDKAIRRKLKKRLSHFL</sequence>
<feature type="region of interest" description="Disordered" evidence="2">
    <location>
        <begin position="1310"/>
        <end position="1346"/>
    </location>
</feature>
<feature type="compositionally biased region" description="Polar residues" evidence="2">
    <location>
        <begin position="561"/>
        <end position="582"/>
    </location>
</feature>
<feature type="compositionally biased region" description="Polar residues" evidence="2">
    <location>
        <begin position="1510"/>
        <end position="1519"/>
    </location>
</feature>
<feature type="compositionally biased region" description="Basic and acidic residues" evidence="2">
    <location>
        <begin position="4092"/>
        <end position="4101"/>
    </location>
</feature>
<feature type="compositionally biased region" description="Basic and acidic residues" evidence="2">
    <location>
        <begin position="5097"/>
        <end position="5108"/>
    </location>
</feature>
<feature type="region of interest" description="Disordered" evidence="2">
    <location>
        <begin position="7041"/>
        <end position="7087"/>
    </location>
</feature>
<feature type="compositionally biased region" description="Polar residues" evidence="2">
    <location>
        <begin position="3507"/>
        <end position="3520"/>
    </location>
</feature>
<feature type="region of interest" description="Disordered" evidence="2">
    <location>
        <begin position="771"/>
        <end position="793"/>
    </location>
</feature>
<feature type="compositionally biased region" description="Polar residues" evidence="2">
    <location>
        <begin position="2397"/>
        <end position="2406"/>
    </location>
</feature>
<feature type="region of interest" description="Disordered" evidence="2">
    <location>
        <begin position="6214"/>
        <end position="6254"/>
    </location>
</feature>